<comment type="caution">
    <text evidence="1">The sequence shown here is derived from an EMBL/GenBank/DDBJ whole genome shotgun (WGS) entry which is preliminary data.</text>
</comment>
<evidence type="ECO:0000313" key="1">
    <source>
        <dbReference type="EMBL" id="KAJ8727071.1"/>
    </source>
</evidence>
<protein>
    <submittedName>
        <fullName evidence="1">Uncharacterized protein</fullName>
    </submittedName>
</protein>
<dbReference type="EMBL" id="CM056783">
    <property type="protein sequence ID" value="KAJ8727071.1"/>
    <property type="molecule type" value="Genomic_DNA"/>
</dbReference>
<organism evidence="1 2">
    <name type="scientific">Mythimna loreyi</name>
    <dbReference type="NCBI Taxonomy" id="667449"/>
    <lineage>
        <taxon>Eukaryota</taxon>
        <taxon>Metazoa</taxon>
        <taxon>Ecdysozoa</taxon>
        <taxon>Arthropoda</taxon>
        <taxon>Hexapoda</taxon>
        <taxon>Insecta</taxon>
        <taxon>Pterygota</taxon>
        <taxon>Neoptera</taxon>
        <taxon>Endopterygota</taxon>
        <taxon>Lepidoptera</taxon>
        <taxon>Glossata</taxon>
        <taxon>Ditrysia</taxon>
        <taxon>Noctuoidea</taxon>
        <taxon>Noctuidae</taxon>
        <taxon>Noctuinae</taxon>
        <taxon>Hadenini</taxon>
        <taxon>Mythimna</taxon>
    </lineage>
</organism>
<keyword evidence="2" id="KW-1185">Reference proteome</keyword>
<accession>A0ACC2QVX7</accession>
<reference evidence="1" key="1">
    <citation type="submission" date="2023-03" db="EMBL/GenBank/DDBJ databases">
        <title>Chromosome-level genomes of two armyworms, Mythimna separata and Mythimna loreyi, provide insights into the biosynthesis and reception of sex pheromones.</title>
        <authorList>
            <person name="Zhao H."/>
        </authorList>
    </citation>
    <scope>NUCLEOTIDE SEQUENCE</scope>
    <source>
        <strain evidence="1">BeijingLab</strain>
    </source>
</reference>
<gene>
    <name evidence="1" type="ORF">PYW08_015468</name>
</gene>
<name>A0ACC2QVX7_9NEOP</name>
<evidence type="ECO:0000313" key="2">
    <source>
        <dbReference type="Proteomes" id="UP001231649"/>
    </source>
</evidence>
<dbReference type="Proteomes" id="UP001231649">
    <property type="component" value="Chromosome 7"/>
</dbReference>
<sequence length="552" mass="62461">MDSSSGPLTKKRTLPKLMACMTKNSLEAFRSKALFSMAFLDSNGVRRKQYALHECLIMELKENGFSDAAGYLQDLIYDNVQLVNEDDIGIVVDLRKREDYLEHISDVLQKAEEAHENDDPKKECLHLLNLALFYAEKEKGILWLAEKFFQASIAVGSQYLVDGGRLKSVCKYHYGKFLLDKFPGADPEEPFALLTEVRDAAIGKDWLLYESEKGEPVSDETVFGSTALQLFRVLVNKARSVRKTETPRAERLARLAERRAKDAGEINKTAEAIVEIGICQLMMNNLNNAQKTLERAYKIHERSENIEGLCEVRMHMAAVMQRLGEHEAAAKLLTEMGASAMKHGLRRHLGRALHLLGELHLRRERPELGTEHLAEAFLCFMGFHFQSGQLASAVDFDKIRDTKTEESVIYGPKTKEIFEEEAEQSRLMTAISAGQELMASYFSLLKEAGECSVAKMKIIEWKLSHTGWWIKRQHHDFIPCLCPAHNRSPLDVLWLQLEAKLSEENNASSRELGEGLVRTSTIQDIMLRHSSYRGMTSKSIMNPAESAHATVK</sequence>
<proteinExistence type="predicted"/>